<dbReference type="Proteomes" id="UP000199480">
    <property type="component" value="Chromosome I"/>
</dbReference>
<proteinExistence type="inferred from homology"/>
<feature type="domain" description="Phosphotyrosine protein phosphatase I" evidence="6">
    <location>
        <begin position="6"/>
        <end position="170"/>
    </location>
</feature>
<feature type="active site" description="Nucleophile" evidence="5">
    <location>
        <position position="12"/>
    </location>
</feature>
<dbReference type="SUPFAM" id="SSF52788">
    <property type="entry name" value="Phosphotyrosine protein phosphatases I"/>
    <property type="match status" value="1"/>
</dbReference>
<evidence type="ECO:0000256" key="5">
    <source>
        <dbReference type="PIRSR" id="PIRSR617867-1"/>
    </source>
</evidence>
<keyword evidence="4" id="KW-0904">Protein phosphatase</keyword>
<dbReference type="InterPro" id="IPR017867">
    <property type="entry name" value="Tyr_phospatase_low_mol_wt"/>
</dbReference>
<dbReference type="EMBL" id="LT629759">
    <property type="protein sequence ID" value="SDR65175.1"/>
    <property type="molecule type" value="Genomic_DNA"/>
</dbReference>
<dbReference type="EC" id="3.1.3.48" evidence="2"/>
<dbReference type="SMART" id="SM00226">
    <property type="entry name" value="LMWPc"/>
    <property type="match status" value="1"/>
</dbReference>
<dbReference type="GeneID" id="78499593"/>
<dbReference type="InterPro" id="IPR023485">
    <property type="entry name" value="Ptyr_pPase"/>
</dbReference>
<dbReference type="InterPro" id="IPR036196">
    <property type="entry name" value="Ptyr_pPase_sf"/>
</dbReference>
<evidence type="ECO:0000313" key="8">
    <source>
        <dbReference type="Proteomes" id="UP000199480"/>
    </source>
</evidence>
<name>A0A1H1KTU3_9ACTN</name>
<reference evidence="8" key="1">
    <citation type="submission" date="2016-10" db="EMBL/GenBank/DDBJ databases">
        <authorList>
            <person name="Varghese N."/>
            <person name="Submissions S."/>
        </authorList>
    </citation>
    <scope>NUCLEOTIDE SEQUENCE [LARGE SCALE GENOMIC DNA]</scope>
    <source>
        <strain evidence="8">DSM 22620</strain>
    </source>
</reference>
<dbReference type="OrthoDB" id="9784339at2"/>
<evidence type="ECO:0000259" key="6">
    <source>
        <dbReference type="SMART" id="SM00226"/>
    </source>
</evidence>
<feature type="active site" evidence="5">
    <location>
        <position position="18"/>
    </location>
</feature>
<organism evidence="7 8">
    <name type="scientific">Parafannyhessea umbonata</name>
    <dbReference type="NCBI Taxonomy" id="604330"/>
    <lineage>
        <taxon>Bacteria</taxon>
        <taxon>Bacillati</taxon>
        <taxon>Actinomycetota</taxon>
        <taxon>Coriobacteriia</taxon>
        <taxon>Coriobacteriales</taxon>
        <taxon>Atopobiaceae</taxon>
        <taxon>Parafannyhessea</taxon>
    </lineage>
</organism>
<dbReference type="Pfam" id="PF01451">
    <property type="entry name" value="LMWPc"/>
    <property type="match status" value="1"/>
</dbReference>
<keyword evidence="3" id="KW-0378">Hydrolase</keyword>
<dbReference type="GO" id="GO:0004725">
    <property type="term" value="F:protein tyrosine phosphatase activity"/>
    <property type="evidence" value="ECO:0007669"/>
    <property type="project" value="UniProtKB-EC"/>
</dbReference>
<gene>
    <name evidence="7" type="ORF">SAMN04489857_0214</name>
</gene>
<dbReference type="Gene3D" id="3.40.50.2300">
    <property type="match status" value="1"/>
</dbReference>
<accession>A0A1H1KTU3</accession>
<comment type="similarity">
    <text evidence="1">Belongs to the low molecular weight phosphotyrosine protein phosphatase family.</text>
</comment>
<protein>
    <recommendedName>
        <fullName evidence="2">protein-tyrosine-phosphatase</fullName>
        <ecNumber evidence="2">3.1.3.48</ecNumber>
    </recommendedName>
</protein>
<feature type="active site" description="Proton donor" evidence="5">
    <location>
        <position position="146"/>
    </location>
</feature>
<evidence type="ECO:0000256" key="4">
    <source>
        <dbReference type="ARBA" id="ARBA00022912"/>
    </source>
</evidence>
<dbReference type="PRINTS" id="PR00719">
    <property type="entry name" value="LMWPTPASE"/>
</dbReference>
<sequence>MHKPAHSILFVCHGNICRSTMAEFVMQDLVRRAGLAQDFRIDSAATSREELGNDVHPGTRAKLAAEGVPCGHHLARQMGPADYAAFDNIVGMDQDNMDGICRLLLGEKGYGFSWRPASARERAAADPDHKVSRLLDWAGVDRDVADPWYTGNFDVTYDDVLLGCTAMLDALTR</sequence>
<evidence type="ECO:0000256" key="2">
    <source>
        <dbReference type="ARBA" id="ARBA00013064"/>
    </source>
</evidence>
<evidence type="ECO:0000313" key="7">
    <source>
        <dbReference type="EMBL" id="SDR65175.1"/>
    </source>
</evidence>
<dbReference type="InterPro" id="IPR050438">
    <property type="entry name" value="LMW_PTPase"/>
</dbReference>
<dbReference type="PANTHER" id="PTHR11717:SF7">
    <property type="entry name" value="LOW MOLECULAR WEIGHT PHOSPHOTYROSINE PROTEIN PHOSPHATASE"/>
    <property type="match status" value="1"/>
</dbReference>
<dbReference type="AlphaFoldDB" id="A0A1H1KTU3"/>
<dbReference type="CDD" id="cd16343">
    <property type="entry name" value="LMWPTP"/>
    <property type="match status" value="1"/>
</dbReference>
<dbReference type="RefSeq" id="WP_090861237.1">
    <property type="nucleotide sequence ID" value="NZ_LT629759.1"/>
</dbReference>
<evidence type="ECO:0000256" key="1">
    <source>
        <dbReference type="ARBA" id="ARBA00011063"/>
    </source>
</evidence>
<dbReference type="PANTHER" id="PTHR11717">
    <property type="entry name" value="LOW MOLECULAR WEIGHT PROTEIN TYROSINE PHOSPHATASE"/>
    <property type="match status" value="1"/>
</dbReference>
<evidence type="ECO:0000256" key="3">
    <source>
        <dbReference type="ARBA" id="ARBA00022801"/>
    </source>
</evidence>